<evidence type="ECO:0000256" key="4">
    <source>
        <dbReference type="SAM" id="MobiDB-lite"/>
    </source>
</evidence>
<reference evidence="8" key="1">
    <citation type="submission" date="2022-03" db="EMBL/GenBank/DDBJ databases">
        <authorList>
            <person name="Lindestad O."/>
        </authorList>
    </citation>
    <scope>NUCLEOTIDE SEQUENCE</scope>
</reference>
<evidence type="ECO:0000256" key="2">
    <source>
        <dbReference type="ARBA" id="ARBA00022694"/>
    </source>
</evidence>
<dbReference type="GO" id="GO:0000172">
    <property type="term" value="C:ribonuclease MRP complex"/>
    <property type="evidence" value="ECO:0007669"/>
    <property type="project" value="InterPro"/>
</dbReference>
<sequence length="783" mass="90347">MEPTEFDSALGGTELLPHSANSLKFAASRSIEIAAMTESIVNPSKTKLIFQCLPVHMRRRVMSHNCKRLPRRLRKGHLEQLKKSGLPPKQKRPSRKYRRRATNMLDEYNRRQRRHVWLETHIWHAKRFHMIERWGHRIAYRPCDKAFRACYRASSAHCLIQDISYYTPFQIKGSIETIKDMFSSLTSSQCGLGICAKAYLNGNRKGIINLYMPESYPFKFIGRVEFIWISNSSNKELWLFLHPSIAKQVESVLSDIINKPKSDAHHEENEANAIAKKRKIATKYSDIQIKVMAGMYNRFRLTGPRSHAVLVQTLKCLKEIGSFRTNDWLQHIDTEKTQLFLKPKYDYWDSISSVNSPSQLPPGLVIGLVVKDPRLSRPNKRTKAQNKATPTETKSLLNIPPYVSSSPIWDTTLCEIIKEKRITNSQYIEHITKTQLVPGEVYEDDPFLQTIPIVLIQRPGSQDCSYKKIGYGSGWDIIIPSGYGLPFWLTFIMFGARSGGLRETESLAFEMGDSYMPPDSEAGEIEDKRIELELKEKYFKRPPSKRVNYVKLAVPSPFICPWNVLLKEWKNVREEKLFVLRDRDILHNLQNCMELNKKVSEMENSDHCLVPVYIQIIGKGNLTKHAMICIPNKRDISLCEKLMEPHHEDGNTKLRKQKRAEQKILLKRMQKKRIKLRKKKTPIKEANGPKPEGKNKHEPSEYVKAMRELWLPSKIEAVRNVGSREVMGYLSQGAFSYSEAKSCGVGYVTFNAITKLLECGLNKVLVRNTTSRKYRLANIQIIK</sequence>
<keyword evidence="9" id="KW-1185">Reference proteome</keyword>
<dbReference type="EMBL" id="CAKXAJ010025555">
    <property type="protein sequence ID" value="CAH2240858.1"/>
    <property type="molecule type" value="Genomic_DNA"/>
</dbReference>
<feature type="region of interest" description="Disordered" evidence="4">
    <location>
        <begin position="676"/>
        <end position="699"/>
    </location>
</feature>
<dbReference type="PANTHER" id="PTHR22731:SF3">
    <property type="entry name" value="RIBONUCLEASES P_MRP PROTEIN SUBUNIT POP1"/>
    <property type="match status" value="1"/>
</dbReference>
<name>A0A8S4RRE5_9NEOP</name>
<dbReference type="GO" id="GO:0001682">
    <property type="term" value="P:tRNA 5'-leader removal"/>
    <property type="evidence" value="ECO:0007669"/>
    <property type="project" value="InterPro"/>
</dbReference>
<dbReference type="InterPro" id="IPR009723">
    <property type="entry name" value="Pop1_N"/>
</dbReference>
<feature type="domain" description="POP1 C-terminal" evidence="7">
    <location>
        <begin position="608"/>
        <end position="782"/>
    </location>
</feature>
<dbReference type="GO" id="GO:0005655">
    <property type="term" value="C:nucleolar ribonuclease P complex"/>
    <property type="evidence" value="ECO:0007669"/>
    <property type="project" value="InterPro"/>
</dbReference>
<dbReference type="Pfam" id="PF08170">
    <property type="entry name" value="POPLD"/>
    <property type="match status" value="1"/>
</dbReference>
<dbReference type="InterPro" id="IPR055079">
    <property type="entry name" value="POP1_C"/>
</dbReference>
<evidence type="ECO:0000259" key="7">
    <source>
        <dbReference type="Pfam" id="PF22770"/>
    </source>
</evidence>
<evidence type="ECO:0000313" key="9">
    <source>
        <dbReference type="Proteomes" id="UP000838756"/>
    </source>
</evidence>
<comment type="caution">
    <text evidence="8">The sequence shown here is derived from an EMBL/GenBank/DDBJ whole genome shotgun (WGS) entry which is preliminary data.</text>
</comment>
<evidence type="ECO:0000259" key="6">
    <source>
        <dbReference type="Pfam" id="PF08170"/>
    </source>
</evidence>
<evidence type="ECO:0000256" key="1">
    <source>
        <dbReference type="ARBA" id="ARBA00004123"/>
    </source>
</evidence>
<dbReference type="Pfam" id="PF06978">
    <property type="entry name" value="POP1_N"/>
    <property type="match status" value="2"/>
</dbReference>
<dbReference type="OrthoDB" id="442863at2759"/>
<evidence type="ECO:0000256" key="3">
    <source>
        <dbReference type="ARBA" id="ARBA00023242"/>
    </source>
</evidence>
<protein>
    <submittedName>
        <fullName evidence="8">Jg27254 protein</fullName>
    </submittedName>
</protein>
<dbReference type="Proteomes" id="UP000838756">
    <property type="component" value="Unassembled WGS sequence"/>
</dbReference>
<organism evidence="8 9">
    <name type="scientific">Pararge aegeria aegeria</name>
    <dbReference type="NCBI Taxonomy" id="348720"/>
    <lineage>
        <taxon>Eukaryota</taxon>
        <taxon>Metazoa</taxon>
        <taxon>Ecdysozoa</taxon>
        <taxon>Arthropoda</taxon>
        <taxon>Hexapoda</taxon>
        <taxon>Insecta</taxon>
        <taxon>Pterygota</taxon>
        <taxon>Neoptera</taxon>
        <taxon>Endopterygota</taxon>
        <taxon>Lepidoptera</taxon>
        <taxon>Glossata</taxon>
        <taxon>Ditrysia</taxon>
        <taxon>Papilionoidea</taxon>
        <taxon>Nymphalidae</taxon>
        <taxon>Satyrinae</taxon>
        <taxon>Satyrini</taxon>
        <taxon>Parargina</taxon>
        <taxon>Pararge</taxon>
    </lineage>
</organism>
<evidence type="ECO:0000313" key="8">
    <source>
        <dbReference type="EMBL" id="CAH2240858.1"/>
    </source>
</evidence>
<comment type="subcellular location">
    <subcellularLocation>
        <location evidence="1">Nucleus</location>
    </subcellularLocation>
</comment>
<keyword evidence="3" id="KW-0539">Nucleus</keyword>
<dbReference type="Pfam" id="PF22770">
    <property type="entry name" value="POP1_C"/>
    <property type="match status" value="1"/>
</dbReference>
<dbReference type="InterPro" id="IPR012590">
    <property type="entry name" value="POPLD_dom"/>
</dbReference>
<dbReference type="PANTHER" id="PTHR22731">
    <property type="entry name" value="RIBONUCLEASES P/MRP PROTEIN SUBUNIT POP1"/>
    <property type="match status" value="1"/>
</dbReference>
<dbReference type="AlphaFoldDB" id="A0A8S4RRE5"/>
<evidence type="ECO:0000259" key="5">
    <source>
        <dbReference type="Pfam" id="PF06978"/>
    </source>
</evidence>
<dbReference type="InterPro" id="IPR039182">
    <property type="entry name" value="Pop1"/>
</dbReference>
<feature type="domain" description="Pop1 N-terminal" evidence="5">
    <location>
        <begin position="25"/>
        <end position="100"/>
    </location>
</feature>
<proteinExistence type="predicted"/>
<feature type="domain" description="POPLD" evidence="6">
    <location>
        <begin position="474"/>
        <end position="562"/>
    </location>
</feature>
<gene>
    <name evidence="8" type="primary">jg27254</name>
    <name evidence="8" type="ORF">PAEG_LOCUS17343</name>
</gene>
<keyword evidence="2" id="KW-0819">tRNA processing</keyword>
<accession>A0A8S4RRE5</accession>
<feature type="domain" description="Pop1 N-terminal" evidence="5">
    <location>
        <begin position="107"/>
        <end position="173"/>
    </location>
</feature>